<dbReference type="Pfam" id="PF01490">
    <property type="entry name" value="Aa_trans"/>
    <property type="match status" value="1"/>
</dbReference>
<gene>
    <name evidence="7" type="ORF">M0811_06240</name>
</gene>
<feature type="transmembrane region" description="Helical" evidence="5">
    <location>
        <begin position="403"/>
        <end position="423"/>
    </location>
</feature>
<feature type="transmembrane region" description="Helical" evidence="5">
    <location>
        <begin position="261"/>
        <end position="281"/>
    </location>
</feature>
<feature type="transmembrane region" description="Helical" evidence="5">
    <location>
        <begin position="168"/>
        <end position="190"/>
    </location>
</feature>
<dbReference type="PANTHER" id="PTHR22950:SF349">
    <property type="entry name" value="AMINO ACID TRANSPORTER TRANSMEMBRANE DOMAIN-CONTAINING PROTEIN"/>
    <property type="match status" value="1"/>
</dbReference>
<feature type="transmembrane region" description="Helical" evidence="5">
    <location>
        <begin position="335"/>
        <end position="360"/>
    </location>
</feature>
<feature type="transmembrane region" description="Helical" evidence="5">
    <location>
        <begin position="221"/>
        <end position="241"/>
    </location>
</feature>
<comment type="caution">
    <text evidence="7">The sequence shown here is derived from an EMBL/GenBank/DDBJ whole genome shotgun (WGS) entry which is preliminary data.</text>
</comment>
<sequence>MSDEELIINKPSDSGIGTESISEANLQGEVSLNETNENITETETQPILESTSIDNLVTFRKFQLPIVTKFLKRTKTEIPKTGFLQSSFNFFKGFVCTGIIAEPYAFKEAGIVTAIISLVLLSLLSFHTMSILVTAKRFVMNKYDLQYLTFTDIGEYLLGKWGKNAIDFFLFLTQFGFCCAYVIFISGTLGNIFSKSPAIFVPVAFLPLYLLTLIRNVKKLVPYEIAGSFLLLFSLSIVVGIECVDPEKGRKVSAAEWKTLPIFFGIVAYSFEGIGIILPIENSMKKPQKFKKLMGINLFFVTIVYIVFGLLGYLAYGTDTKGNVITNLEQNPLNIVMKSAYVLVVLLTYPLQMFPAVELLEIKNCFRKHMGKKHWELRRNLLRFGLVLISSLIGLAIPQFGLFLSLIGSLGSTALCFILPAVFDIQLRRENGKNRTVWKVKNYAIVIFGAIAAVAGTVVSIQNIISALF</sequence>
<feature type="transmembrane region" description="Helical" evidence="5">
    <location>
        <begin position="381"/>
        <end position="397"/>
    </location>
</feature>
<reference evidence="7" key="1">
    <citation type="submission" date="2022-10" db="EMBL/GenBank/DDBJ databases">
        <title>Novel sulphate-reducing endosymbionts in the free-living metamonad Anaeramoeba.</title>
        <authorList>
            <person name="Jerlstrom-Hultqvist J."/>
            <person name="Cepicka I."/>
            <person name="Gallot-Lavallee L."/>
            <person name="Salas-Leiva D."/>
            <person name="Curtis B.A."/>
            <person name="Zahonova K."/>
            <person name="Pipaliya S."/>
            <person name="Dacks J."/>
            <person name="Roger A.J."/>
        </authorList>
    </citation>
    <scope>NUCLEOTIDE SEQUENCE</scope>
    <source>
        <strain evidence="7">BMAN</strain>
    </source>
</reference>
<dbReference type="InterPro" id="IPR013057">
    <property type="entry name" value="AA_transpt_TM"/>
</dbReference>
<name>A0A9Q0LQ67_ANAIG</name>
<evidence type="ECO:0000256" key="1">
    <source>
        <dbReference type="ARBA" id="ARBA00004141"/>
    </source>
</evidence>
<keyword evidence="4 5" id="KW-0472">Membrane</keyword>
<evidence type="ECO:0000256" key="4">
    <source>
        <dbReference type="ARBA" id="ARBA00023136"/>
    </source>
</evidence>
<keyword evidence="2 5" id="KW-0812">Transmembrane</keyword>
<organism evidence="7 8">
    <name type="scientific">Anaeramoeba ignava</name>
    <name type="common">Anaerobic marine amoeba</name>
    <dbReference type="NCBI Taxonomy" id="1746090"/>
    <lineage>
        <taxon>Eukaryota</taxon>
        <taxon>Metamonada</taxon>
        <taxon>Anaeramoebidae</taxon>
        <taxon>Anaeramoeba</taxon>
    </lineage>
</organism>
<comment type="subcellular location">
    <subcellularLocation>
        <location evidence="1">Membrane</location>
        <topology evidence="1">Multi-pass membrane protein</topology>
    </subcellularLocation>
</comment>
<proteinExistence type="predicted"/>
<dbReference type="Proteomes" id="UP001149090">
    <property type="component" value="Unassembled WGS sequence"/>
</dbReference>
<dbReference type="PANTHER" id="PTHR22950">
    <property type="entry name" value="AMINO ACID TRANSPORTER"/>
    <property type="match status" value="1"/>
</dbReference>
<evidence type="ECO:0000259" key="6">
    <source>
        <dbReference type="Pfam" id="PF01490"/>
    </source>
</evidence>
<protein>
    <submittedName>
        <fullName evidence="7">Amino acid transporter ant1</fullName>
    </submittedName>
</protein>
<evidence type="ECO:0000313" key="7">
    <source>
        <dbReference type="EMBL" id="KAJ5076660.1"/>
    </source>
</evidence>
<dbReference type="AlphaFoldDB" id="A0A9Q0LQ67"/>
<dbReference type="GO" id="GO:0005774">
    <property type="term" value="C:vacuolar membrane"/>
    <property type="evidence" value="ECO:0007669"/>
    <property type="project" value="TreeGrafter"/>
</dbReference>
<feature type="transmembrane region" description="Helical" evidence="5">
    <location>
        <begin position="111"/>
        <end position="133"/>
    </location>
</feature>
<dbReference type="OMA" id="WIRNISK"/>
<evidence type="ECO:0000313" key="8">
    <source>
        <dbReference type="Proteomes" id="UP001149090"/>
    </source>
</evidence>
<dbReference type="EMBL" id="JAPDFW010000060">
    <property type="protein sequence ID" value="KAJ5076660.1"/>
    <property type="molecule type" value="Genomic_DNA"/>
</dbReference>
<feature type="transmembrane region" description="Helical" evidence="5">
    <location>
        <begin position="196"/>
        <end position="214"/>
    </location>
</feature>
<dbReference type="GO" id="GO:0015179">
    <property type="term" value="F:L-amino acid transmembrane transporter activity"/>
    <property type="evidence" value="ECO:0007669"/>
    <property type="project" value="TreeGrafter"/>
</dbReference>
<feature type="transmembrane region" description="Helical" evidence="5">
    <location>
        <begin position="293"/>
        <end position="315"/>
    </location>
</feature>
<feature type="domain" description="Amino acid transporter transmembrane" evidence="6">
    <location>
        <begin position="80"/>
        <end position="461"/>
    </location>
</feature>
<feature type="transmembrane region" description="Helical" evidence="5">
    <location>
        <begin position="82"/>
        <end position="105"/>
    </location>
</feature>
<accession>A0A9Q0LQ67</accession>
<feature type="transmembrane region" description="Helical" evidence="5">
    <location>
        <begin position="443"/>
        <end position="465"/>
    </location>
</feature>
<dbReference type="OrthoDB" id="438030at2759"/>
<evidence type="ECO:0000256" key="2">
    <source>
        <dbReference type="ARBA" id="ARBA00022692"/>
    </source>
</evidence>
<evidence type="ECO:0000256" key="3">
    <source>
        <dbReference type="ARBA" id="ARBA00022989"/>
    </source>
</evidence>
<evidence type="ECO:0000256" key="5">
    <source>
        <dbReference type="SAM" id="Phobius"/>
    </source>
</evidence>
<keyword evidence="3 5" id="KW-1133">Transmembrane helix</keyword>
<keyword evidence="8" id="KW-1185">Reference proteome</keyword>